<reference evidence="2" key="1">
    <citation type="submission" date="2020-02" db="EMBL/GenBank/DDBJ databases">
        <authorList>
            <person name="Meier V. D."/>
        </authorList>
    </citation>
    <scope>NUCLEOTIDE SEQUENCE</scope>
    <source>
        <strain evidence="2">AVDCRST_MAG40</strain>
    </source>
</reference>
<feature type="non-terminal residue" evidence="2">
    <location>
        <position position="36"/>
    </location>
</feature>
<feature type="compositionally biased region" description="Basic residues" evidence="1">
    <location>
        <begin position="1"/>
        <end position="18"/>
    </location>
</feature>
<dbReference type="AlphaFoldDB" id="A0A6J4KMI7"/>
<organism evidence="2">
    <name type="scientific">uncultured Gemmatimonadaceae bacterium</name>
    <dbReference type="NCBI Taxonomy" id="246130"/>
    <lineage>
        <taxon>Bacteria</taxon>
        <taxon>Pseudomonadati</taxon>
        <taxon>Gemmatimonadota</taxon>
        <taxon>Gemmatimonadia</taxon>
        <taxon>Gemmatimonadales</taxon>
        <taxon>Gemmatimonadaceae</taxon>
        <taxon>environmental samples</taxon>
    </lineage>
</organism>
<evidence type="ECO:0000256" key="1">
    <source>
        <dbReference type="SAM" id="MobiDB-lite"/>
    </source>
</evidence>
<protein>
    <submittedName>
        <fullName evidence="2">Acyl carrier protein</fullName>
    </submittedName>
</protein>
<dbReference type="EMBL" id="CADCTX010000220">
    <property type="protein sequence ID" value="CAA9307333.1"/>
    <property type="molecule type" value="Genomic_DNA"/>
</dbReference>
<accession>A0A6J4KMI7</accession>
<sequence>GLGVRPHRRHHRRDRRRPAREDHAGEPRHRRPRDRQ</sequence>
<feature type="region of interest" description="Disordered" evidence="1">
    <location>
        <begin position="1"/>
        <end position="36"/>
    </location>
</feature>
<proteinExistence type="predicted"/>
<feature type="non-terminal residue" evidence="2">
    <location>
        <position position="1"/>
    </location>
</feature>
<evidence type="ECO:0000313" key="2">
    <source>
        <dbReference type="EMBL" id="CAA9307333.1"/>
    </source>
</evidence>
<name>A0A6J4KMI7_9BACT</name>
<gene>
    <name evidence="2" type="ORF">AVDCRST_MAG40-757</name>
</gene>